<accession>A0A4Y1RD44</accession>
<evidence type="ECO:0000313" key="2">
    <source>
        <dbReference type="EMBL" id="BBH02072.1"/>
    </source>
</evidence>
<proteinExistence type="predicted"/>
<feature type="compositionally biased region" description="Basic and acidic residues" evidence="1">
    <location>
        <begin position="167"/>
        <end position="181"/>
    </location>
</feature>
<gene>
    <name evidence="2" type="ORF">Prudu_012528</name>
</gene>
<dbReference type="EMBL" id="AP019300">
    <property type="protein sequence ID" value="BBH02072.1"/>
    <property type="molecule type" value="Genomic_DNA"/>
</dbReference>
<dbReference type="PANTHER" id="PTHR46235:SF13">
    <property type="entry name" value="EDM2-LIKE PROTEIN1"/>
    <property type="match status" value="1"/>
</dbReference>
<dbReference type="PANTHER" id="PTHR46235">
    <property type="entry name" value="PHD FINGER-CONTAINING PROTEIN DDB_G0268158"/>
    <property type="match status" value="1"/>
</dbReference>
<feature type="compositionally biased region" description="Basic and acidic residues" evidence="1">
    <location>
        <begin position="123"/>
        <end position="142"/>
    </location>
</feature>
<organism evidence="2">
    <name type="scientific">Prunus dulcis</name>
    <name type="common">Almond</name>
    <name type="synonym">Amygdalus dulcis</name>
    <dbReference type="NCBI Taxonomy" id="3755"/>
    <lineage>
        <taxon>Eukaryota</taxon>
        <taxon>Viridiplantae</taxon>
        <taxon>Streptophyta</taxon>
        <taxon>Embryophyta</taxon>
        <taxon>Tracheophyta</taxon>
        <taxon>Spermatophyta</taxon>
        <taxon>Magnoliopsida</taxon>
        <taxon>eudicotyledons</taxon>
        <taxon>Gunneridae</taxon>
        <taxon>Pentapetalae</taxon>
        <taxon>rosids</taxon>
        <taxon>fabids</taxon>
        <taxon>Rosales</taxon>
        <taxon>Rosaceae</taxon>
        <taxon>Amygdaloideae</taxon>
        <taxon>Amygdaleae</taxon>
        <taxon>Prunus</taxon>
    </lineage>
</organism>
<name>A0A4Y1RD44_PRUDU</name>
<evidence type="ECO:0000256" key="1">
    <source>
        <dbReference type="SAM" id="MobiDB-lite"/>
    </source>
</evidence>
<protein>
    <submittedName>
        <fullName evidence="2">ENHANCED DOWNY MILDEW 2</fullName>
    </submittedName>
</protein>
<feature type="region of interest" description="Disordered" evidence="1">
    <location>
        <begin position="167"/>
        <end position="218"/>
    </location>
</feature>
<reference evidence="2" key="1">
    <citation type="journal article" date="2019" name="Science">
        <title>Mutation of a bHLH transcription factor allowed almond domestication.</title>
        <authorList>
            <person name="Sanchez-Perez R."/>
            <person name="Pavan S."/>
            <person name="Mazzeo R."/>
            <person name="Moldovan C."/>
            <person name="Aiese Cigliano R."/>
            <person name="Del Cueto J."/>
            <person name="Ricciardi F."/>
            <person name="Lotti C."/>
            <person name="Ricciardi L."/>
            <person name="Dicenta F."/>
            <person name="Lopez-Marques R.L."/>
            <person name="Lindberg Moller B."/>
        </authorList>
    </citation>
    <scope>NUCLEOTIDE SEQUENCE</scope>
</reference>
<feature type="region of interest" description="Disordered" evidence="1">
    <location>
        <begin position="119"/>
        <end position="142"/>
    </location>
</feature>
<sequence length="341" mass="37273">MKGSILRSKLEALTNRLRCDVGMADACIACIRKIAFAKGGGSDGERLLIPRAWEGLLPKRILIYCTKHEMNEEGRTIIRDHLKFPDVEVKKTVTEENKKILTSESLVGREKVVSKKMVTIPTERSEQKQKPSAEEVGGRNGDKVFSGFDSLRKVTINTASKKELKTFTSEEKKTPVGEHKWSSSKSNGEGECQKSLGHGNKRGNATLGKLQHGGKERHRRGIVEISSVNKRRGIANQHSELSETGNMQFGRSSGGTQLNIPVDTGSCSQGQDSVYDRIGLRSSTCGHQGLAAESFSGMKPLSMVPYGPGERKPGYLGNPLGFAPGPHQNYSVHNSAGWLDE</sequence>
<dbReference type="AlphaFoldDB" id="A0A4Y1RD44"/>